<dbReference type="InterPro" id="IPR027304">
    <property type="entry name" value="Trigger_fact/SurA_dom_sf"/>
</dbReference>
<evidence type="ECO:0000256" key="3">
    <source>
        <dbReference type="ARBA" id="ARBA00013194"/>
    </source>
</evidence>
<evidence type="ECO:0000256" key="7">
    <source>
        <dbReference type="ARBA" id="ARBA00023186"/>
    </source>
</evidence>
<dbReference type="GO" id="GO:0043335">
    <property type="term" value="P:protein unfolding"/>
    <property type="evidence" value="ECO:0007669"/>
    <property type="project" value="TreeGrafter"/>
</dbReference>
<dbReference type="AlphaFoldDB" id="A0A7T1B1Y1"/>
<proteinExistence type="inferred from homology"/>
<dbReference type="Pfam" id="PF00254">
    <property type="entry name" value="FKBP_C"/>
    <property type="match status" value="1"/>
</dbReference>
<dbReference type="PANTHER" id="PTHR30560:SF3">
    <property type="entry name" value="TRIGGER FACTOR-LIKE PROTEIN TIG, CHLOROPLASTIC"/>
    <property type="match status" value="1"/>
</dbReference>
<keyword evidence="12" id="KW-0963">Cytoplasm</keyword>
<dbReference type="Proteomes" id="UP000594455">
    <property type="component" value="Chromosome"/>
</dbReference>
<dbReference type="SUPFAM" id="SSF109998">
    <property type="entry name" value="Triger factor/SurA peptide-binding domain-like"/>
    <property type="match status" value="1"/>
</dbReference>
<dbReference type="GO" id="GO:0044183">
    <property type="term" value="F:protein folding chaperone"/>
    <property type="evidence" value="ECO:0007669"/>
    <property type="project" value="TreeGrafter"/>
</dbReference>
<comment type="domain">
    <text evidence="12">Consists of 3 domains; the N-terminus binds the ribosome, the middle domain has PPIase activity, while the C-terminus has intrinsic chaperone activity on its own.</text>
</comment>
<dbReference type="Pfam" id="PF05697">
    <property type="entry name" value="Trigger_N"/>
    <property type="match status" value="1"/>
</dbReference>
<feature type="domain" description="PPIase FKBP-type" evidence="15">
    <location>
        <begin position="163"/>
        <end position="245"/>
    </location>
</feature>
<evidence type="ECO:0000313" key="16">
    <source>
        <dbReference type="EMBL" id="QPM76226.1"/>
    </source>
</evidence>
<evidence type="ECO:0000256" key="13">
    <source>
        <dbReference type="PROSITE-ProRule" id="PRU00277"/>
    </source>
</evidence>
<keyword evidence="17" id="KW-1185">Reference proteome</keyword>
<dbReference type="EMBL" id="CP064056">
    <property type="protein sequence ID" value="QPM76226.1"/>
    <property type="molecule type" value="Genomic_DNA"/>
</dbReference>
<dbReference type="HAMAP" id="MF_00303">
    <property type="entry name" value="Trigger_factor_Tig"/>
    <property type="match status" value="1"/>
</dbReference>
<keyword evidence="8 12" id="KW-0413">Isomerase</keyword>
<dbReference type="SUPFAM" id="SSF54534">
    <property type="entry name" value="FKBP-like"/>
    <property type="match status" value="1"/>
</dbReference>
<dbReference type="InterPro" id="IPR005215">
    <property type="entry name" value="Trig_fac"/>
</dbReference>
<evidence type="ECO:0000256" key="6">
    <source>
        <dbReference type="ARBA" id="ARBA00023110"/>
    </source>
</evidence>
<evidence type="ECO:0000256" key="8">
    <source>
        <dbReference type="ARBA" id="ARBA00023235"/>
    </source>
</evidence>
<name>A0A7T1B1Y1_9STAP</name>
<evidence type="ECO:0000256" key="11">
    <source>
        <dbReference type="ARBA" id="ARBA00029986"/>
    </source>
</evidence>
<dbReference type="EC" id="5.2.1.8" evidence="3 12"/>
<dbReference type="RefSeq" id="WP_195718016.1">
    <property type="nucleotide sequence ID" value="NZ_CP064056.1"/>
</dbReference>
<dbReference type="GO" id="GO:0051083">
    <property type="term" value="P:'de novo' cotranslational protein folding"/>
    <property type="evidence" value="ECO:0007669"/>
    <property type="project" value="TreeGrafter"/>
</dbReference>
<dbReference type="KEGG" id="sllo:ISP08_05895"/>
<evidence type="ECO:0000256" key="4">
    <source>
        <dbReference type="ARBA" id="ARBA00016902"/>
    </source>
</evidence>
<dbReference type="InterPro" id="IPR008880">
    <property type="entry name" value="Trigger_fac_C"/>
</dbReference>
<dbReference type="GO" id="GO:0015031">
    <property type="term" value="P:protein transport"/>
    <property type="evidence" value="ECO:0007669"/>
    <property type="project" value="UniProtKB-UniRule"/>
</dbReference>
<reference evidence="16 17" key="1">
    <citation type="submission" date="2020-10" db="EMBL/GenBank/DDBJ databases">
        <title>Closed genome sequences of Staphylococcus lloydii sp. nov. and Staphylococcus durrellii sp. nov. Isolated from Captive Fruit Bats (Pteropus livingstonii).</title>
        <authorList>
            <person name="Fountain K."/>
        </authorList>
    </citation>
    <scope>NUCLEOTIDE SEQUENCE [LARGE SCALE GENOMIC DNA]</scope>
    <source>
        <strain evidence="16 17">23_2_7_LY</strain>
    </source>
</reference>
<dbReference type="Gene3D" id="3.10.50.40">
    <property type="match status" value="1"/>
</dbReference>
<dbReference type="GO" id="GO:0043022">
    <property type="term" value="F:ribosome binding"/>
    <property type="evidence" value="ECO:0007669"/>
    <property type="project" value="TreeGrafter"/>
</dbReference>
<evidence type="ECO:0000256" key="14">
    <source>
        <dbReference type="RuleBase" id="RU003914"/>
    </source>
</evidence>
<dbReference type="PIRSF" id="PIRSF003095">
    <property type="entry name" value="Trigger_factor"/>
    <property type="match status" value="1"/>
</dbReference>
<dbReference type="GO" id="GO:0005737">
    <property type="term" value="C:cytoplasm"/>
    <property type="evidence" value="ECO:0007669"/>
    <property type="project" value="UniProtKB-SubCell"/>
</dbReference>
<gene>
    <name evidence="12" type="primary">tig</name>
    <name evidence="16" type="ORF">ISP08_05895</name>
</gene>
<evidence type="ECO:0000259" key="15">
    <source>
        <dbReference type="PROSITE" id="PS50059"/>
    </source>
</evidence>
<keyword evidence="9 12" id="KW-0131">Cell cycle</keyword>
<dbReference type="InterPro" id="IPR046357">
    <property type="entry name" value="PPIase_dom_sf"/>
</dbReference>
<dbReference type="GO" id="GO:0003755">
    <property type="term" value="F:peptidyl-prolyl cis-trans isomerase activity"/>
    <property type="evidence" value="ECO:0007669"/>
    <property type="project" value="UniProtKB-UniRule"/>
</dbReference>
<evidence type="ECO:0000256" key="10">
    <source>
        <dbReference type="ARBA" id="ARBA00024849"/>
    </source>
</evidence>
<keyword evidence="5 12" id="KW-0132">Cell division</keyword>
<comment type="function">
    <text evidence="10 12">Involved in protein export. Acts as a chaperone by maintaining the newly synthesized protein in an open conformation. Functions as a peptidyl-prolyl cis-trans isomerase.</text>
</comment>
<dbReference type="PANTHER" id="PTHR30560">
    <property type="entry name" value="TRIGGER FACTOR CHAPERONE AND PEPTIDYL-PROLYL CIS/TRANS ISOMERASE"/>
    <property type="match status" value="1"/>
</dbReference>
<keyword evidence="6 12" id="KW-0697">Rotamase</keyword>
<evidence type="ECO:0000256" key="2">
    <source>
        <dbReference type="ARBA" id="ARBA00005464"/>
    </source>
</evidence>
<comment type="subcellular location">
    <subcellularLocation>
        <location evidence="12">Cytoplasm</location>
    </subcellularLocation>
    <text evidence="12">About half TF is bound to the ribosome near the polypeptide exit tunnel while the other half is free in the cytoplasm.</text>
</comment>
<dbReference type="InterPro" id="IPR001179">
    <property type="entry name" value="PPIase_FKBP_dom"/>
</dbReference>
<evidence type="ECO:0000256" key="1">
    <source>
        <dbReference type="ARBA" id="ARBA00000971"/>
    </source>
</evidence>
<evidence type="ECO:0000313" key="17">
    <source>
        <dbReference type="Proteomes" id="UP000594455"/>
    </source>
</evidence>
<dbReference type="PROSITE" id="PS50059">
    <property type="entry name" value="FKBP_PPIASE"/>
    <property type="match status" value="1"/>
</dbReference>
<comment type="similarity">
    <text evidence="2 12 14">Belongs to the FKBP-type PPIase family. Tig subfamily.</text>
</comment>
<accession>A0A7T1B1Y1</accession>
<dbReference type="SUPFAM" id="SSF102735">
    <property type="entry name" value="Trigger factor ribosome-binding domain"/>
    <property type="match status" value="1"/>
</dbReference>
<dbReference type="InterPro" id="IPR037041">
    <property type="entry name" value="Trigger_fac_C_sf"/>
</dbReference>
<dbReference type="NCBIfam" id="TIGR00115">
    <property type="entry name" value="tig"/>
    <property type="match status" value="1"/>
</dbReference>
<keyword evidence="7 12" id="KW-0143">Chaperone</keyword>
<comment type="catalytic activity">
    <reaction evidence="1 12 13">
        <text>[protein]-peptidylproline (omega=180) = [protein]-peptidylproline (omega=0)</text>
        <dbReference type="Rhea" id="RHEA:16237"/>
        <dbReference type="Rhea" id="RHEA-COMP:10747"/>
        <dbReference type="Rhea" id="RHEA-COMP:10748"/>
        <dbReference type="ChEBI" id="CHEBI:83833"/>
        <dbReference type="ChEBI" id="CHEBI:83834"/>
        <dbReference type="EC" id="5.2.1.8"/>
    </reaction>
</comment>
<organism evidence="16 17">
    <name type="scientific">Staphylococcus lloydii</name>
    <dbReference type="NCBI Taxonomy" id="2781774"/>
    <lineage>
        <taxon>Bacteria</taxon>
        <taxon>Bacillati</taxon>
        <taxon>Bacillota</taxon>
        <taxon>Bacilli</taxon>
        <taxon>Bacillales</taxon>
        <taxon>Staphylococcaceae</taxon>
        <taxon>Staphylococcus</taxon>
    </lineage>
</organism>
<evidence type="ECO:0000256" key="5">
    <source>
        <dbReference type="ARBA" id="ARBA00022618"/>
    </source>
</evidence>
<dbReference type="Gene3D" id="1.10.3120.10">
    <property type="entry name" value="Trigger factor, C-terminal domain"/>
    <property type="match status" value="1"/>
</dbReference>
<evidence type="ECO:0000256" key="9">
    <source>
        <dbReference type="ARBA" id="ARBA00023306"/>
    </source>
</evidence>
<dbReference type="Gene3D" id="3.30.70.1050">
    <property type="entry name" value="Trigger factor ribosome-binding domain"/>
    <property type="match status" value="1"/>
</dbReference>
<protein>
    <recommendedName>
        <fullName evidence="4 12">Trigger factor</fullName>
        <shortName evidence="12">TF</shortName>
        <ecNumber evidence="3 12">5.2.1.8</ecNumber>
    </recommendedName>
    <alternativeName>
        <fullName evidence="11 12">PPIase</fullName>
    </alternativeName>
</protein>
<dbReference type="GO" id="GO:0051301">
    <property type="term" value="P:cell division"/>
    <property type="evidence" value="ECO:0007669"/>
    <property type="project" value="UniProtKB-KW"/>
</dbReference>
<dbReference type="InterPro" id="IPR008881">
    <property type="entry name" value="Trigger_fac_ribosome-bd_bac"/>
</dbReference>
<dbReference type="Pfam" id="PF05698">
    <property type="entry name" value="Trigger_C"/>
    <property type="match status" value="1"/>
</dbReference>
<sequence>MTATWEKKEGNEGVLSVTVPAEKLDKALDQAFKKVVKQINVPGFRKGKVPRQIFEQRFGVEALYQDAADILLPEAYGEAIEETGIKPVDQPEIDVQQIEKGQDFKFDATVVVEPEVQLGDYKGLEIEKQNAELTDEEVQESIDHQLGHLAEMVVKEDGAVEDGDTVNIDFDGYVDGEQFEGGQAEGYDLEIGSGMFIPGFEEQLIGAKTGEEKDVTVTFPEEYHAEELAGKEATFKTKVNEIKAKEVPELTDEIANELDSEANSVDEFKENTRKRLAEQKETDAENAQKEEAINKAANNATIDIPEAMVNTELDRMVQEFGQRMQQQGLNLETYFQISGQDESQLREQMKDDAQERVKTNLTLTAIADAENVEVSDEDIDKELEKMSGQFNISVEDIKQTLGNTDIVKNDVRIQKVIDLLVDEAKLVEPAKEDKEA</sequence>
<evidence type="ECO:0000256" key="12">
    <source>
        <dbReference type="HAMAP-Rule" id="MF_00303"/>
    </source>
</evidence>
<dbReference type="FunFam" id="3.10.50.40:FF:000001">
    <property type="entry name" value="Trigger factor"/>
    <property type="match status" value="1"/>
</dbReference>
<dbReference type="InterPro" id="IPR036611">
    <property type="entry name" value="Trigger_fac_ribosome-bd_sf"/>
</dbReference>